<organism evidence="3 4">
    <name type="scientific">Micromonospora andamanensis</name>
    <dbReference type="NCBI Taxonomy" id="1287068"/>
    <lineage>
        <taxon>Bacteria</taxon>
        <taxon>Bacillati</taxon>
        <taxon>Actinomycetota</taxon>
        <taxon>Actinomycetes</taxon>
        <taxon>Micromonosporales</taxon>
        <taxon>Micromonosporaceae</taxon>
        <taxon>Micromonospora</taxon>
    </lineage>
</organism>
<evidence type="ECO:0000256" key="2">
    <source>
        <dbReference type="RuleBase" id="RU000461"/>
    </source>
</evidence>
<dbReference type="InterPro" id="IPR002397">
    <property type="entry name" value="Cyt_P450_B"/>
</dbReference>
<proteinExistence type="inferred from homology"/>
<dbReference type="InterPro" id="IPR001128">
    <property type="entry name" value="Cyt_P450"/>
</dbReference>
<dbReference type="RefSeq" id="WP_204005171.1">
    <property type="nucleotide sequence ID" value="NZ_BOOZ01000009.1"/>
</dbReference>
<evidence type="ECO:0000313" key="3">
    <source>
        <dbReference type="EMBL" id="GIJ08917.1"/>
    </source>
</evidence>
<keyword evidence="4" id="KW-1185">Reference proteome</keyword>
<reference evidence="3 4" key="1">
    <citation type="submission" date="2021-01" db="EMBL/GenBank/DDBJ databases">
        <title>Whole genome shotgun sequence of Verrucosispora andamanensis NBRC 109075.</title>
        <authorList>
            <person name="Komaki H."/>
            <person name="Tamura T."/>
        </authorList>
    </citation>
    <scope>NUCLEOTIDE SEQUENCE [LARGE SCALE GENOMIC DNA]</scope>
    <source>
        <strain evidence="3 4">NBRC 109075</strain>
    </source>
</reference>
<dbReference type="PROSITE" id="PS00086">
    <property type="entry name" value="CYTOCHROME_P450"/>
    <property type="match status" value="1"/>
</dbReference>
<dbReference type="CDD" id="cd20625">
    <property type="entry name" value="CYP164-like"/>
    <property type="match status" value="1"/>
</dbReference>
<protein>
    <submittedName>
        <fullName evidence="3">Cytochrome P450</fullName>
    </submittedName>
</protein>
<comment type="similarity">
    <text evidence="1 2">Belongs to the cytochrome P450 family.</text>
</comment>
<dbReference type="PANTHER" id="PTHR46696:SF1">
    <property type="entry name" value="CYTOCHROME P450 YJIB-RELATED"/>
    <property type="match status" value="1"/>
</dbReference>
<dbReference type="InterPro" id="IPR036396">
    <property type="entry name" value="Cyt_P450_sf"/>
</dbReference>
<accession>A0ABQ4HTF4</accession>
<dbReference type="Pfam" id="PF00067">
    <property type="entry name" value="p450"/>
    <property type="match status" value="1"/>
</dbReference>
<dbReference type="PANTHER" id="PTHR46696">
    <property type="entry name" value="P450, PUTATIVE (EUROFUNG)-RELATED"/>
    <property type="match status" value="1"/>
</dbReference>
<dbReference type="EMBL" id="BOOZ01000009">
    <property type="protein sequence ID" value="GIJ08917.1"/>
    <property type="molecule type" value="Genomic_DNA"/>
</dbReference>
<keyword evidence="2" id="KW-0408">Iron</keyword>
<dbReference type="InterPro" id="IPR017972">
    <property type="entry name" value="Cyt_P450_CS"/>
</dbReference>
<sequence length="398" mass="43065">MSSSLPRRVEPLEILDDPYPTYADLRVAGPLCRFGPGVWGVTRHADVTALLRDPRLGSEFPADYHRVSGGGGPATQLLRRILLYRDPPAHTRLRRLVGKALTPAVVRAMRADIGAIADELLSAAWERGEFDGVAEVAYPLPVQVICRLLDLPVTAGEELRQRATDLGRAFNQIVPQEAGPRADSAATWLREYVSDQLAGRRADPGGDLLSQLLAAEDHGDALTRDEVVDNAVFAFFAGFETTVHLIATGLAALAADESQQRRLREDPSLIPAAVEEFLRYDSPIQGVARLVREPVELGGRTIRPGRVLVLMLGSANHDEAAFADPGRLDITRHPNPHVAFGGGAHLCLGAYLAREEASAVLGWLVRRGATLRSAGAAAREPGSPFRGYARLPLRFTTV</sequence>
<comment type="caution">
    <text evidence="3">The sequence shown here is derived from an EMBL/GenBank/DDBJ whole genome shotgun (WGS) entry which is preliminary data.</text>
</comment>
<keyword evidence="2" id="KW-0479">Metal-binding</keyword>
<dbReference type="SUPFAM" id="SSF48264">
    <property type="entry name" value="Cytochrome P450"/>
    <property type="match status" value="1"/>
</dbReference>
<dbReference type="PRINTS" id="PR00385">
    <property type="entry name" value="P450"/>
</dbReference>
<evidence type="ECO:0000313" key="4">
    <source>
        <dbReference type="Proteomes" id="UP000647017"/>
    </source>
</evidence>
<keyword evidence="2" id="KW-0503">Monooxygenase</keyword>
<name>A0ABQ4HTF4_9ACTN</name>
<dbReference type="Proteomes" id="UP000647017">
    <property type="component" value="Unassembled WGS sequence"/>
</dbReference>
<gene>
    <name evidence="3" type="ORF">Van01_21310</name>
</gene>
<keyword evidence="2" id="KW-0560">Oxidoreductase</keyword>
<evidence type="ECO:0000256" key="1">
    <source>
        <dbReference type="ARBA" id="ARBA00010617"/>
    </source>
</evidence>
<keyword evidence="2" id="KW-0349">Heme</keyword>
<dbReference type="PRINTS" id="PR00359">
    <property type="entry name" value="BP450"/>
</dbReference>
<dbReference type="Gene3D" id="1.10.630.10">
    <property type="entry name" value="Cytochrome P450"/>
    <property type="match status" value="1"/>
</dbReference>